<reference evidence="15" key="1">
    <citation type="submission" date="2022-04" db="EMBL/GenBank/DDBJ databases">
        <title>Roseomonas acroporae sp. nov., isolated from coral Acropora digitifera.</title>
        <authorList>
            <person name="Sun H."/>
        </authorList>
    </citation>
    <scope>NUCLEOTIDE SEQUENCE</scope>
    <source>
        <strain evidence="15">NAR14</strain>
    </source>
</reference>
<evidence type="ECO:0000313" key="15">
    <source>
        <dbReference type="EMBL" id="MCK8786704.1"/>
    </source>
</evidence>
<feature type="transmembrane region" description="Helical" evidence="14">
    <location>
        <begin position="476"/>
        <end position="495"/>
    </location>
</feature>
<dbReference type="Proteomes" id="UP001139516">
    <property type="component" value="Unassembled WGS sequence"/>
</dbReference>
<feature type="transmembrane region" description="Helical" evidence="14">
    <location>
        <begin position="182"/>
        <end position="201"/>
    </location>
</feature>
<dbReference type="InterPro" id="IPR028362">
    <property type="entry name" value="AlgI"/>
</dbReference>
<dbReference type="PANTHER" id="PTHR13285">
    <property type="entry name" value="ACYLTRANSFERASE"/>
    <property type="match status" value="1"/>
</dbReference>
<evidence type="ECO:0000256" key="10">
    <source>
        <dbReference type="ARBA" id="ARBA00023136"/>
    </source>
</evidence>
<name>A0A9X2BY78_9PROT</name>
<dbReference type="GO" id="GO:0016746">
    <property type="term" value="F:acyltransferase activity"/>
    <property type="evidence" value="ECO:0007669"/>
    <property type="project" value="UniProtKB-KW"/>
</dbReference>
<evidence type="ECO:0000256" key="9">
    <source>
        <dbReference type="ARBA" id="ARBA00022989"/>
    </source>
</evidence>
<feature type="transmembrane region" description="Helical" evidence="14">
    <location>
        <begin position="79"/>
        <end position="97"/>
    </location>
</feature>
<dbReference type="GO" id="GO:0005886">
    <property type="term" value="C:plasma membrane"/>
    <property type="evidence" value="ECO:0007669"/>
    <property type="project" value="UniProtKB-SubCell"/>
</dbReference>
<comment type="pathway">
    <text evidence="2">Glycan biosynthesis; alginate biosynthesis.</text>
</comment>
<dbReference type="PANTHER" id="PTHR13285:SF23">
    <property type="entry name" value="TEICHOIC ACID D-ALANYLTRANSFERASE"/>
    <property type="match status" value="1"/>
</dbReference>
<evidence type="ECO:0000256" key="6">
    <source>
        <dbReference type="ARBA" id="ARBA00022679"/>
    </source>
</evidence>
<evidence type="ECO:0000256" key="4">
    <source>
        <dbReference type="ARBA" id="ARBA00016084"/>
    </source>
</evidence>
<evidence type="ECO:0000256" key="8">
    <source>
        <dbReference type="ARBA" id="ARBA00022841"/>
    </source>
</evidence>
<keyword evidence="6 13" id="KW-0808">Transferase</keyword>
<evidence type="ECO:0000256" key="5">
    <source>
        <dbReference type="ARBA" id="ARBA00022475"/>
    </source>
</evidence>
<gene>
    <name evidence="15" type="ORF">M0638_20230</name>
</gene>
<keyword evidence="16" id="KW-1185">Reference proteome</keyword>
<comment type="caution">
    <text evidence="15">The sequence shown here is derived from an EMBL/GenBank/DDBJ whole genome shotgun (WGS) entry which is preliminary data.</text>
</comment>
<dbReference type="Pfam" id="PF03062">
    <property type="entry name" value="MBOAT"/>
    <property type="match status" value="1"/>
</dbReference>
<evidence type="ECO:0000256" key="3">
    <source>
        <dbReference type="ARBA" id="ARBA00010323"/>
    </source>
</evidence>
<dbReference type="AlphaFoldDB" id="A0A9X2BY78"/>
<evidence type="ECO:0000313" key="16">
    <source>
        <dbReference type="Proteomes" id="UP001139516"/>
    </source>
</evidence>
<protein>
    <recommendedName>
        <fullName evidence="4">Probable alginate O-acetylase AlgI</fullName>
    </recommendedName>
    <alternativeName>
        <fullName evidence="12">Alginate biosynthesis protein AlgI</fullName>
    </alternativeName>
</protein>
<dbReference type="InterPro" id="IPR024194">
    <property type="entry name" value="Ac/AlaTfrase_AlgI/DltB"/>
</dbReference>
<evidence type="ECO:0000256" key="7">
    <source>
        <dbReference type="ARBA" id="ARBA00022692"/>
    </source>
</evidence>
<keyword evidence="9 14" id="KW-1133">Transmembrane helix</keyword>
<keyword evidence="7 14" id="KW-0812">Transmembrane</keyword>
<feature type="transmembrane region" description="Helical" evidence="14">
    <location>
        <begin position="117"/>
        <end position="136"/>
    </location>
</feature>
<keyword evidence="5 13" id="KW-1003">Cell membrane</keyword>
<proteinExistence type="inferred from homology"/>
<feature type="transmembrane region" description="Helical" evidence="14">
    <location>
        <begin position="311"/>
        <end position="327"/>
    </location>
</feature>
<dbReference type="PIRSF" id="PIRSF500217">
    <property type="entry name" value="AlgI"/>
    <property type="match status" value="1"/>
</dbReference>
<accession>A0A9X2BY78</accession>
<evidence type="ECO:0000256" key="2">
    <source>
        <dbReference type="ARBA" id="ARBA00005182"/>
    </source>
</evidence>
<sequence>MLFNSHIFVFAFLPIVLAGHILLGRLRSAAPARLWLLAASLVFYGWWSWTYLGLLVASLLLNYGFGIAIRSATPGRSRALMLTGVGLNLLLLVWYKYASFLAANATALFGLEYAMDAYVLPLAISFYTFLQVAFLVDTWRGRSRHYGFLEYALFVTFFPHLIAGPIVHHHELIPQFRRRSTFAFQPAMAAGGMALFVIGLLKKLLIADPVGDLASPIFASAEAVPPGMLEAWIATIAFATGLYLDFSAYSDMAIGLARLFGVQFPYNFNSPYKARSIVDFWHRWHMTLSRFLRDYVYVPLGGNRHGSGRRYANLVITMLLGGLWHGAGWTFVIWGGLHGMFLLLNHAWNAACAAGRAKRLGFLPAWGLTMAAVLLAWVFFAAPTLAAAMSVLGGMLGLNGFMWPEAGILAGKLAQGQIAEVVRSVPPKTLASACTLALALVLVLGAPNSQQIVDGRSAETTEPRKWGWLRFRPSPAMGAMTAMAFLLAVAFMANIKEFVYFQF</sequence>
<evidence type="ECO:0000256" key="12">
    <source>
        <dbReference type="ARBA" id="ARBA00031030"/>
    </source>
</evidence>
<evidence type="ECO:0000256" key="1">
    <source>
        <dbReference type="ARBA" id="ARBA00004651"/>
    </source>
</evidence>
<dbReference type="InterPro" id="IPR051085">
    <property type="entry name" value="MB_O-acyltransferase"/>
</dbReference>
<evidence type="ECO:0000256" key="11">
    <source>
        <dbReference type="ARBA" id="ARBA00023315"/>
    </source>
</evidence>
<comment type="similarity">
    <text evidence="3 13">Belongs to the membrane-bound acyltransferase family.</text>
</comment>
<feature type="transmembrane region" description="Helical" evidence="14">
    <location>
        <begin position="148"/>
        <end position="167"/>
    </location>
</feature>
<feature type="transmembrane region" description="Helical" evidence="14">
    <location>
        <begin position="6"/>
        <end position="23"/>
    </location>
</feature>
<feature type="transmembrane region" description="Helical" evidence="14">
    <location>
        <begin position="53"/>
        <end position="72"/>
    </location>
</feature>
<keyword evidence="11 13" id="KW-0012">Acyltransferase</keyword>
<keyword evidence="10 13" id="KW-0472">Membrane</keyword>
<dbReference type="InterPro" id="IPR004299">
    <property type="entry name" value="MBOAT_fam"/>
</dbReference>
<organism evidence="15 16">
    <name type="scientific">Roseomonas acroporae</name>
    <dbReference type="NCBI Taxonomy" id="2937791"/>
    <lineage>
        <taxon>Bacteria</taxon>
        <taxon>Pseudomonadati</taxon>
        <taxon>Pseudomonadota</taxon>
        <taxon>Alphaproteobacteria</taxon>
        <taxon>Acetobacterales</taxon>
        <taxon>Roseomonadaceae</taxon>
        <taxon>Roseomonas</taxon>
    </lineage>
</organism>
<dbReference type="GO" id="GO:0042121">
    <property type="term" value="P:alginic acid biosynthetic process"/>
    <property type="evidence" value="ECO:0007669"/>
    <property type="project" value="UniProtKB-KW"/>
</dbReference>
<dbReference type="EMBL" id="JALPRX010000093">
    <property type="protein sequence ID" value="MCK8786704.1"/>
    <property type="molecule type" value="Genomic_DNA"/>
</dbReference>
<evidence type="ECO:0000256" key="13">
    <source>
        <dbReference type="PIRNR" id="PIRNR016636"/>
    </source>
</evidence>
<evidence type="ECO:0000256" key="14">
    <source>
        <dbReference type="SAM" id="Phobius"/>
    </source>
</evidence>
<dbReference type="RefSeq" id="WP_248668818.1">
    <property type="nucleotide sequence ID" value="NZ_JALPRX010000093.1"/>
</dbReference>
<dbReference type="PIRSF" id="PIRSF016636">
    <property type="entry name" value="AlgI_DltB"/>
    <property type="match status" value="1"/>
</dbReference>
<keyword evidence="8" id="KW-0016">Alginate biosynthesis</keyword>
<comment type="subcellular location">
    <subcellularLocation>
        <location evidence="1">Cell membrane</location>
        <topology evidence="1">Multi-pass membrane protein</topology>
    </subcellularLocation>
</comment>